<keyword evidence="2" id="KW-1185">Reference proteome</keyword>
<dbReference type="Gene3D" id="2.60.40.10">
    <property type="entry name" value="Immunoglobulins"/>
    <property type="match status" value="1"/>
</dbReference>
<dbReference type="Proteomes" id="UP001233999">
    <property type="component" value="Unassembled WGS sequence"/>
</dbReference>
<proteinExistence type="predicted"/>
<sequence>NRDKNRYRVNTSLNTGSVASRLMVERAEKHHSGNYTCAVGNSASATVAVHILNGCLPSTDHFEGRSVTKGYVFRLEELLAQLFVC</sequence>
<reference evidence="1" key="2">
    <citation type="submission" date="2023-05" db="EMBL/GenBank/DDBJ databases">
        <authorList>
            <person name="Fouks B."/>
        </authorList>
    </citation>
    <scope>NUCLEOTIDE SEQUENCE</scope>
    <source>
        <strain evidence="1">Stay&amp;Tobe</strain>
        <tissue evidence="1">Testes</tissue>
    </source>
</reference>
<evidence type="ECO:0000313" key="1">
    <source>
        <dbReference type="EMBL" id="KAJ9579316.1"/>
    </source>
</evidence>
<dbReference type="InterPro" id="IPR013783">
    <property type="entry name" value="Ig-like_fold"/>
</dbReference>
<dbReference type="EMBL" id="JASPKZ010008518">
    <property type="protein sequence ID" value="KAJ9579316.1"/>
    <property type="molecule type" value="Genomic_DNA"/>
</dbReference>
<comment type="caution">
    <text evidence="1">The sequence shown here is derived from an EMBL/GenBank/DDBJ whole genome shotgun (WGS) entry which is preliminary data.</text>
</comment>
<organism evidence="1 2">
    <name type="scientific">Diploptera punctata</name>
    <name type="common">Pacific beetle cockroach</name>
    <dbReference type="NCBI Taxonomy" id="6984"/>
    <lineage>
        <taxon>Eukaryota</taxon>
        <taxon>Metazoa</taxon>
        <taxon>Ecdysozoa</taxon>
        <taxon>Arthropoda</taxon>
        <taxon>Hexapoda</taxon>
        <taxon>Insecta</taxon>
        <taxon>Pterygota</taxon>
        <taxon>Neoptera</taxon>
        <taxon>Polyneoptera</taxon>
        <taxon>Dictyoptera</taxon>
        <taxon>Blattodea</taxon>
        <taxon>Blaberoidea</taxon>
        <taxon>Blaberidae</taxon>
        <taxon>Diplopterinae</taxon>
        <taxon>Diploptera</taxon>
    </lineage>
</organism>
<dbReference type="InterPro" id="IPR036179">
    <property type="entry name" value="Ig-like_dom_sf"/>
</dbReference>
<reference evidence="1" key="1">
    <citation type="journal article" date="2023" name="IScience">
        <title>Live-bearing cockroach genome reveals convergent evolutionary mechanisms linked to viviparity in insects and beyond.</title>
        <authorList>
            <person name="Fouks B."/>
            <person name="Harrison M.C."/>
            <person name="Mikhailova A.A."/>
            <person name="Marchal E."/>
            <person name="English S."/>
            <person name="Carruthers M."/>
            <person name="Jennings E.C."/>
            <person name="Chiamaka E.L."/>
            <person name="Frigard R.A."/>
            <person name="Pippel M."/>
            <person name="Attardo G.M."/>
            <person name="Benoit J.B."/>
            <person name="Bornberg-Bauer E."/>
            <person name="Tobe S.S."/>
        </authorList>
    </citation>
    <scope>NUCLEOTIDE SEQUENCE</scope>
    <source>
        <strain evidence="1">Stay&amp;Tobe</strain>
    </source>
</reference>
<feature type="non-terminal residue" evidence="1">
    <location>
        <position position="1"/>
    </location>
</feature>
<dbReference type="SUPFAM" id="SSF48726">
    <property type="entry name" value="Immunoglobulin"/>
    <property type="match status" value="1"/>
</dbReference>
<protein>
    <submittedName>
        <fullName evidence="1">Uncharacterized protein</fullName>
    </submittedName>
</protein>
<name>A0AAD7ZFB7_DIPPU</name>
<dbReference type="AlphaFoldDB" id="A0AAD7ZFB7"/>
<gene>
    <name evidence="1" type="ORF">L9F63_024577</name>
</gene>
<accession>A0AAD7ZFB7</accession>
<evidence type="ECO:0000313" key="2">
    <source>
        <dbReference type="Proteomes" id="UP001233999"/>
    </source>
</evidence>
<feature type="non-terminal residue" evidence="1">
    <location>
        <position position="85"/>
    </location>
</feature>